<keyword evidence="1 5" id="KW-0489">Methyltransferase</keyword>
<dbReference type="SUPFAM" id="SSF53335">
    <property type="entry name" value="S-adenosyl-L-methionine-dependent methyltransferases"/>
    <property type="match status" value="1"/>
</dbReference>
<dbReference type="CDD" id="cd02440">
    <property type="entry name" value="AdoMet_MTases"/>
    <property type="match status" value="1"/>
</dbReference>
<accession>A0ABU9Y0N3</accession>
<gene>
    <name evidence="5" type="ORF">ABC974_07020</name>
</gene>
<dbReference type="Proteomes" id="UP001419910">
    <property type="component" value="Unassembled WGS sequence"/>
</dbReference>
<feature type="domain" description="Methyltransferase type 11" evidence="4">
    <location>
        <begin position="96"/>
        <end position="192"/>
    </location>
</feature>
<name>A0ABU9Y0N3_9SPHN</name>
<reference evidence="5 6" key="1">
    <citation type="submission" date="2024-05" db="EMBL/GenBank/DDBJ databases">
        <authorList>
            <person name="Liu Q."/>
            <person name="Xin Y.-H."/>
        </authorList>
    </citation>
    <scope>NUCLEOTIDE SEQUENCE [LARGE SCALE GENOMIC DNA]</scope>
    <source>
        <strain evidence="5 6">CGMCC 1.10181</strain>
    </source>
</reference>
<dbReference type="RefSeq" id="WP_343887331.1">
    <property type="nucleotide sequence ID" value="NZ_BAAAEH010000002.1"/>
</dbReference>
<dbReference type="Pfam" id="PF08241">
    <property type="entry name" value="Methyltransf_11"/>
    <property type="match status" value="1"/>
</dbReference>
<keyword evidence="6" id="KW-1185">Reference proteome</keyword>
<proteinExistence type="predicted"/>
<dbReference type="GO" id="GO:0032259">
    <property type="term" value="P:methylation"/>
    <property type="evidence" value="ECO:0007669"/>
    <property type="project" value="UniProtKB-KW"/>
</dbReference>
<protein>
    <submittedName>
        <fullName evidence="5">Class I SAM-dependent methyltransferase</fullName>
        <ecNumber evidence="5">2.1.1.-</ecNumber>
    </submittedName>
</protein>
<dbReference type="InterPro" id="IPR029063">
    <property type="entry name" value="SAM-dependent_MTases_sf"/>
</dbReference>
<comment type="caution">
    <text evidence="5">The sequence shown here is derived from an EMBL/GenBank/DDBJ whole genome shotgun (WGS) entry which is preliminary data.</text>
</comment>
<dbReference type="Gene3D" id="3.40.50.150">
    <property type="entry name" value="Vaccinia Virus protein VP39"/>
    <property type="match status" value="1"/>
</dbReference>
<evidence type="ECO:0000313" key="6">
    <source>
        <dbReference type="Proteomes" id="UP001419910"/>
    </source>
</evidence>
<evidence type="ECO:0000313" key="5">
    <source>
        <dbReference type="EMBL" id="MEN2789368.1"/>
    </source>
</evidence>
<dbReference type="GO" id="GO:0008168">
    <property type="term" value="F:methyltransferase activity"/>
    <property type="evidence" value="ECO:0007669"/>
    <property type="project" value="UniProtKB-KW"/>
</dbReference>
<evidence type="ECO:0000256" key="2">
    <source>
        <dbReference type="ARBA" id="ARBA00022679"/>
    </source>
</evidence>
<dbReference type="EMBL" id="JBDIME010000004">
    <property type="protein sequence ID" value="MEN2789368.1"/>
    <property type="molecule type" value="Genomic_DNA"/>
</dbReference>
<evidence type="ECO:0000256" key="3">
    <source>
        <dbReference type="ARBA" id="ARBA00022691"/>
    </source>
</evidence>
<keyword evidence="3" id="KW-0949">S-adenosyl-L-methionine</keyword>
<evidence type="ECO:0000256" key="1">
    <source>
        <dbReference type="ARBA" id="ARBA00022603"/>
    </source>
</evidence>
<sequence length="322" mass="36002">MDGRFRALLACPACGGALDAGWRCDGCGTRFDAPGGVPALRLPADHRTERVRDFYTAAPFPGYPPRDSITWLRARADRSRFARLLDDAIPGDARIVEIGCGTGQMSLYLARADRLVIGADLTRASLELGAEAAARFGVSKAAFIEMDLAHPALRPAAFDMVYCSGVLHHTPDPRQSFRRIAGLARPGGMIVIGLYNAIARLPLRLRRVAARLTRERWIPGDPVLRDRAAEPDRREAWLRDQYRHPEEHRHTLGEVRRWFAENDVDYVRAFPSAQLGGEETGLFEPEQDGWWLEDWLAQIAWTSALAHEGGLFIAVGRRRPFR</sequence>
<keyword evidence="2 5" id="KW-0808">Transferase</keyword>
<organism evidence="5 6">
    <name type="scientific">Sphingomonas oligophenolica</name>
    <dbReference type="NCBI Taxonomy" id="301154"/>
    <lineage>
        <taxon>Bacteria</taxon>
        <taxon>Pseudomonadati</taxon>
        <taxon>Pseudomonadota</taxon>
        <taxon>Alphaproteobacteria</taxon>
        <taxon>Sphingomonadales</taxon>
        <taxon>Sphingomonadaceae</taxon>
        <taxon>Sphingomonas</taxon>
    </lineage>
</organism>
<evidence type="ECO:0000259" key="4">
    <source>
        <dbReference type="Pfam" id="PF08241"/>
    </source>
</evidence>
<dbReference type="EC" id="2.1.1.-" evidence="5"/>
<dbReference type="PANTHER" id="PTHR43464">
    <property type="entry name" value="METHYLTRANSFERASE"/>
    <property type="match status" value="1"/>
</dbReference>
<dbReference type="InterPro" id="IPR013216">
    <property type="entry name" value="Methyltransf_11"/>
</dbReference>
<dbReference type="PANTHER" id="PTHR43464:SF19">
    <property type="entry name" value="UBIQUINONE BIOSYNTHESIS O-METHYLTRANSFERASE, MITOCHONDRIAL"/>
    <property type="match status" value="1"/>
</dbReference>